<dbReference type="AlphaFoldDB" id="A0A2V4P249"/>
<evidence type="ECO:0000313" key="1">
    <source>
        <dbReference type="EMBL" id="PYC87611.1"/>
    </source>
</evidence>
<proteinExistence type="predicted"/>
<evidence type="ECO:0000313" key="2">
    <source>
        <dbReference type="Proteomes" id="UP000248039"/>
    </source>
</evidence>
<protein>
    <submittedName>
        <fullName evidence="1">Uncharacterized protein</fullName>
    </submittedName>
</protein>
<reference evidence="1 2" key="1">
    <citation type="submission" date="2018-03" db="EMBL/GenBank/DDBJ databases">
        <title>Bioinformatic expansion and discovery of thiopeptide antibiotics.</title>
        <authorList>
            <person name="Schwalen C.J."/>
            <person name="Hudson G.A."/>
            <person name="Mitchell D.A."/>
        </authorList>
    </citation>
    <scope>NUCLEOTIDE SEQUENCE [LARGE SCALE GENOMIC DNA]</scope>
    <source>
        <strain evidence="1 2">ATCC 21389</strain>
    </source>
</reference>
<dbReference type="Pfam" id="PF19719">
    <property type="entry name" value="DUF6213"/>
    <property type="match status" value="1"/>
</dbReference>
<dbReference type="Proteomes" id="UP000248039">
    <property type="component" value="Unassembled WGS sequence"/>
</dbReference>
<comment type="caution">
    <text evidence="1">The sequence shown here is derived from an EMBL/GenBank/DDBJ whole genome shotgun (WGS) entry which is preliminary data.</text>
</comment>
<accession>A0A2V4P249</accession>
<dbReference type="EMBL" id="PYBW01000012">
    <property type="protein sequence ID" value="PYC87611.1"/>
    <property type="molecule type" value="Genomic_DNA"/>
</dbReference>
<gene>
    <name evidence="1" type="ORF">C7C46_03550</name>
</gene>
<sequence length="76" mass="7972">MVTVSVTVVATPEDGLLVPAGQLTALLRGLGAEWLRWGTDPQLGLDQATLQALARILTDLADQVDAECIGLASRTD</sequence>
<dbReference type="InterPro" id="IPR046185">
    <property type="entry name" value="DUF6213"/>
</dbReference>
<keyword evidence="2" id="KW-1185">Reference proteome</keyword>
<name>A0A2V4P249_9ACTN</name>
<organism evidence="1 2">
    <name type="scientific">Streptomyces tateyamensis</name>
    <dbReference type="NCBI Taxonomy" id="565073"/>
    <lineage>
        <taxon>Bacteria</taxon>
        <taxon>Bacillati</taxon>
        <taxon>Actinomycetota</taxon>
        <taxon>Actinomycetes</taxon>
        <taxon>Kitasatosporales</taxon>
        <taxon>Streptomycetaceae</taxon>
        <taxon>Streptomyces</taxon>
    </lineage>
</organism>